<organism evidence="1">
    <name type="scientific">Ralstonia solanacearum</name>
    <name type="common">Pseudomonas solanacearum</name>
    <dbReference type="NCBI Taxonomy" id="305"/>
    <lineage>
        <taxon>Bacteria</taxon>
        <taxon>Pseudomonadati</taxon>
        <taxon>Pseudomonadota</taxon>
        <taxon>Betaproteobacteria</taxon>
        <taxon>Burkholderiales</taxon>
        <taxon>Burkholderiaceae</taxon>
        <taxon>Ralstonia</taxon>
        <taxon>Ralstonia solanacearum species complex</taxon>
    </lineage>
</organism>
<protein>
    <recommendedName>
        <fullName evidence="2">Transposase</fullName>
    </recommendedName>
</protein>
<name>A0A0S4TRC8_RALSL</name>
<reference evidence="1" key="1">
    <citation type="submission" date="2015-10" db="EMBL/GenBank/DDBJ databases">
        <authorList>
            <person name="Gilbert D.G."/>
        </authorList>
    </citation>
    <scope>NUCLEOTIDE SEQUENCE</scope>
    <source>
        <strain evidence="1">Phyl III-seqv23</strain>
    </source>
</reference>
<gene>
    <name evidence="1" type="ORF">RUN39_v1_310005</name>
</gene>
<dbReference type="AlphaFoldDB" id="A0A0S4TRC8"/>
<accession>A0A0S4TRC8</accession>
<dbReference type="EMBL" id="LN899819">
    <property type="protein sequence ID" value="CUV12063.1"/>
    <property type="molecule type" value="Genomic_DNA"/>
</dbReference>
<sequence>MPALHTGQSLHLVVDSAGLRSIEAGAKSGRREWKKVSGYHRRSQVENLMHRLKTLTSHSPWTREPRSQATEVAIRAGVLNRMAALARPHSVCVA</sequence>
<evidence type="ECO:0000313" key="1">
    <source>
        <dbReference type="EMBL" id="CUV12063.1"/>
    </source>
</evidence>
<proteinExistence type="predicted"/>
<evidence type="ECO:0008006" key="2">
    <source>
        <dbReference type="Google" id="ProtNLM"/>
    </source>
</evidence>